<organism evidence="2 3">
    <name type="scientific">Rhizobium calliandrae</name>
    <dbReference type="NCBI Taxonomy" id="1312182"/>
    <lineage>
        <taxon>Bacteria</taxon>
        <taxon>Pseudomonadati</taxon>
        <taxon>Pseudomonadota</taxon>
        <taxon>Alphaproteobacteria</taxon>
        <taxon>Hyphomicrobiales</taxon>
        <taxon>Rhizobiaceae</taxon>
        <taxon>Rhizobium/Agrobacterium group</taxon>
        <taxon>Rhizobium</taxon>
    </lineage>
</organism>
<proteinExistence type="predicted"/>
<feature type="transmembrane region" description="Helical" evidence="1">
    <location>
        <begin position="27"/>
        <end position="47"/>
    </location>
</feature>
<keyword evidence="3" id="KW-1185">Reference proteome</keyword>
<dbReference type="EMBL" id="JARFYN010000045">
    <property type="protein sequence ID" value="MDL2409152.1"/>
    <property type="molecule type" value="Genomic_DNA"/>
</dbReference>
<evidence type="ECO:0000313" key="2">
    <source>
        <dbReference type="EMBL" id="MDL2409152.1"/>
    </source>
</evidence>
<evidence type="ECO:0000256" key="1">
    <source>
        <dbReference type="SAM" id="Phobius"/>
    </source>
</evidence>
<sequence length="123" mass="12839">MGEISTQMNTYGKDSVRWVRLTLFQRLVLAMSLVAVVAIGASAAFPFPSISLAAMSMGIAVSQEANAGQAAENSFRSAGILSYETDLPDADANRICAGLKEKFVGAANTNSIIVLSGGANSRH</sequence>
<protein>
    <submittedName>
        <fullName evidence="2">Uncharacterized protein</fullName>
    </submittedName>
</protein>
<comment type="caution">
    <text evidence="2">The sequence shown here is derived from an EMBL/GenBank/DDBJ whole genome shotgun (WGS) entry which is preliminary data.</text>
</comment>
<keyword evidence="1" id="KW-1133">Transmembrane helix</keyword>
<gene>
    <name evidence="2" type="ORF">PY650_26645</name>
</gene>
<name>A0ABT7KKI8_9HYPH</name>
<reference evidence="2" key="1">
    <citation type="submission" date="2023-06" db="EMBL/GenBank/DDBJ databases">
        <title>Phylogenetic Diversity of Rhizobium strains.</title>
        <authorList>
            <person name="Moura F.T."/>
            <person name="Helene L.C.F."/>
            <person name="Hungria M."/>
        </authorList>
    </citation>
    <scope>NUCLEOTIDE SEQUENCE</scope>
    <source>
        <strain evidence="2">CCGE524</strain>
    </source>
</reference>
<accession>A0ABT7KKI8</accession>
<evidence type="ECO:0000313" key="3">
    <source>
        <dbReference type="Proteomes" id="UP001172630"/>
    </source>
</evidence>
<keyword evidence="1" id="KW-0472">Membrane</keyword>
<dbReference type="Proteomes" id="UP001172630">
    <property type="component" value="Unassembled WGS sequence"/>
</dbReference>
<keyword evidence="1" id="KW-0812">Transmembrane</keyword>
<dbReference type="RefSeq" id="WP_285882595.1">
    <property type="nucleotide sequence ID" value="NZ_JARFYN010000045.1"/>
</dbReference>